<sequence length="83" mass="9619">MEPQLKQDIINIMFNRYDLDAYQKECIQRMIDSCTDLASYQNKDFAEEDLDTIAGLIRGHIINILNVLGIKKDAKRRIETAES</sequence>
<name>A0A218MKQ6_9VIRU</name>
<reference evidence="1" key="2">
    <citation type="journal article" date="2017" name="Nat. Commun.">
        <title>Single-virus genomics reveals hidden cosmopolitan and abundant viruses.</title>
        <authorList>
            <person name="Martinez-Hernandez F."/>
            <person name="Fornas O."/>
            <person name="Lluesma Gomez M."/>
            <person name="Bolduc B."/>
            <person name="de la Cruz Pena M.J."/>
            <person name="Martinez J.M."/>
            <person name="Anton J."/>
            <person name="Gasol J.M."/>
            <person name="Rosselli R."/>
            <person name="Rodriguez-Valera F."/>
            <person name="Sullivan M.B."/>
            <person name="Acinas S.G."/>
            <person name="Martinez-Garcia M."/>
        </authorList>
    </citation>
    <scope>NUCLEOTIDE SEQUENCE</scope>
</reference>
<protein>
    <submittedName>
        <fullName evidence="1">Uncharacterized protein</fullName>
    </submittedName>
</protein>
<accession>A0A218MKQ6</accession>
<organism evidence="1">
    <name type="scientific">uncultured virus</name>
    <dbReference type="NCBI Taxonomy" id="340016"/>
    <lineage>
        <taxon>Viruses</taxon>
        <taxon>environmental samples</taxon>
    </lineage>
</organism>
<reference evidence="1" key="1">
    <citation type="submission" date="2016-10" db="EMBL/GenBank/DDBJ databases">
        <authorList>
            <person name="Varghese N."/>
        </authorList>
    </citation>
    <scope>NUCLEOTIDE SEQUENCE</scope>
</reference>
<dbReference type="EMBL" id="KY052800">
    <property type="protein sequence ID" value="ASE99861.1"/>
    <property type="molecule type" value="Genomic_DNA"/>
</dbReference>
<proteinExistence type="predicted"/>
<evidence type="ECO:0000313" key="1">
    <source>
        <dbReference type="EMBL" id="ASE99861.1"/>
    </source>
</evidence>